<dbReference type="Proteomes" id="UP000261210">
    <property type="component" value="Unassembled WGS sequence"/>
</dbReference>
<reference evidence="14 15" key="6">
    <citation type="journal article" date="2019" name="Nat. Med.">
        <title>A library of human gut bacterial isolates paired with longitudinal multiomics data enables mechanistic microbiome research.</title>
        <authorList>
            <person name="Poyet M."/>
            <person name="Groussin M."/>
            <person name="Gibbons S.M."/>
            <person name="Avila-Pacheco J."/>
            <person name="Jiang X."/>
            <person name="Kearney S.M."/>
            <person name="Perrotta A.R."/>
            <person name="Berdy B."/>
            <person name="Zhao S."/>
            <person name="Lieberman T.D."/>
            <person name="Swanson P.K."/>
            <person name="Smith M."/>
            <person name="Roesemann S."/>
            <person name="Alexander J.E."/>
            <person name="Rich S.A."/>
            <person name="Livny J."/>
            <person name="Vlamakis H."/>
            <person name="Clish C."/>
            <person name="Bullock K."/>
            <person name="Deik A."/>
            <person name="Scott J."/>
            <person name="Pierce K.A."/>
            <person name="Xavier R.J."/>
            <person name="Alm E.J."/>
        </authorList>
    </citation>
    <scope>NUCLEOTIDE SEQUENCE [LARGE SCALE GENOMIC DNA]</scope>
    <source>
        <strain evidence="4 14">BIOML-A58</strain>
        <strain evidence="5 16">BIOML-A7</strain>
        <strain evidence="3 17">BIOML-A73</strain>
        <strain evidence="2 15">BIOML-A74</strain>
    </source>
</reference>
<reference evidence="13" key="3">
    <citation type="journal article" date="2018" name="J. Anim. Genet.">
        <title>Acquired interbacterial defense systems protect against interspecies antagonism in the human gut microbiome.</title>
        <authorList>
            <person name="Ross B.D."/>
            <person name="Verster A.J."/>
            <person name="Radey M.C."/>
            <person name="Schmidtke D.T."/>
            <person name="Pope C.E."/>
            <person name="Hoffman L.R."/>
            <person name="Hajjar A."/>
            <person name="Peterson S.B."/>
            <person name="Borenstein E."/>
            <person name="Mougous J."/>
        </authorList>
    </citation>
    <scope>NUCLEOTIDE SEQUENCE [LARGE SCALE GENOMIC DNA]</scope>
    <source>
        <strain evidence="13">H204</strain>
    </source>
</reference>
<dbReference type="EMBL" id="WDER01000062">
    <property type="protein sequence ID" value="KAB6079842.1"/>
    <property type="molecule type" value="Genomic_DNA"/>
</dbReference>
<dbReference type="RefSeq" id="WP_004312604.1">
    <property type="nucleotide sequence ID" value="NZ_BAABZH010000002.1"/>
</dbReference>
<dbReference type="GeneID" id="69479412"/>
<evidence type="ECO:0000313" key="11">
    <source>
        <dbReference type="Proteomes" id="UP000261210"/>
    </source>
</evidence>
<evidence type="ECO:0000313" key="16">
    <source>
        <dbReference type="Proteomes" id="UP000471447"/>
    </source>
</evidence>
<dbReference type="EMBL" id="WDED01000019">
    <property type="protein sequence ID" value="KAB6146976.1"/>
    <property type="molecule type" value="Genomic_DNA"/>
</dbReference>
<dbReference type="EMBL" id="JAIWYE010000020">
    <property type="protein sequence ID" value="MCA4704207.1"/>
    <property type="molecule type" value="Genomic_DNA"/>
</dbReference>
<evidence type="ECO:0000313" key="2">
    <source>
        <dbReference type="EMBL" id="KAB6079410.1"/>
    </source>
</evidence>
<dbReference type="Proteomes" id="UP000435059">
    <property type="component" value="Unassembled WGS sequence"/>
</dbReference>
<dbReference type="Proteomes" id="UP000284495">
    <property type="component" value="Unassembled WGS sequence"/>
</dbReference>
<evidence type="ECO:0000313" key="14">
    <source>
        <dbReference type="Proteomes" id="UP000434604"/>
    </source>
</evidence>
<dbReference type="EMBL" id="WDCG01000005">
    <property type="protein sequence ID" value="KAB6425673.1"/>
    <property type="molecule type" value="Genomic_DNA"/>
</dbReference>
<evidence type="ECO:0000313" key="10">
    <source>
        <dbReference type="Proteomes" id="UP000196036"/>
    </source>
</evidence>
<reference evidence="1" key="7">
    <citation type="submission" date="2019-09" db="EMBL/GenBank/DDBJ databases">
        <authorList>
            <person name="Ross B.D."/>
            <person name="Verster A.J."/>
            <person name="Radey M.C."/>
            <person name="Schmidtke D.T."/>
            <person name="Pope C.E."/>
            <person name="Hoffman L.R."/>
            <person name="Hajjar A.M."/>
            <person name="Peterson S.B."/>
            <person name="Borenstein E."/>
            <person name="Mougous J.D."/>
        </authorList>
    </citation>
    <scope>NUCLEOTIDE SEQUENCE</scope>
    <source>
        <strain evidence="1">H204</strain>
    </source>
</reference>
<reference evidence="10" key="1">
    <citation type="submission" date="2017-04" db="EMBL/GenBank/DDBJ databases">
        <title>Function of individual gut microbiota members based on whole genome sequencing of pure cultures obtained from chicken caecum.</title>
        <authorList>
            <person name="Medvecky M."/>
            <person name="Cejkova D."/>
            <person name="Polansky O."/>
            <person name="Karasova D."/>
            <person name="Kubasova T."/>
            <person name="Cizek A."/>
            <person name="Rychlik I."/>
        </authorList>
    </citation>
    <scope>NUCLEOTIDE SEQUENCE [LARGE SCALE GENOMIC DNA]</scope>
    <source>
        <strain evidence="10">An109</strain>
    </source>
</reference>
<proteinExistence type="predicted"/>
<evidence type="ECO:0000313" key="8">
    <source>
        <dbReference type="EMBL" id="RGK58997.1"/>
    </source>
</evidence>
<evidence type="ECO:0000313" key="12">
    <source>
        <dbReference type="Proteomes" id="UP000284495"/>
    </source>
</evidence>
<dbReference type="Proteomes" id="UP000327007">
    <property type="component" value="Unassembled WGS sequence"/>
</dbReference>
<evidence type="ECO:0000313" key="7">
    <source>
        <dbReference type="EMBL" id="OUQ63691.1"/>
    </source>
</evidence>
<sequence length="70" mass="8219">MAKKSYKPQDNELPQVNEPVAAYHVTTPNANLYVPTEYEQEIIMHSEKDYEEGRLHTQEDVDKLVEQWLS</sequence>
<dbReference type="EMBL" id="QROO01000002">
    <property type="protein sequence ID" value="RHL41425.1"/>
    <property type="molecule type" value="Genomic_DNA"/>
</dbReference>
<reference evidence="11 12" key="4">
    <citation type="submission" date="2018-08" db="EMBL/GenBank/DDBJ databases">
        <title>A genome reference for cultivated species of the human gut microbiota.</title>
        <authorList>
            <person name="Zou Y."/>
            <person name="Xue W."/>
            <person name="Luo G."/>
        </authorList>
    </citation>
    <scope>NUCLEOTIDE SEQUENCE [LARGE SCALE GENOMIC DNA]</scope>
    <source>
        <strain evidence="9 12">AF38-2</strain>
        <strain evidence="8 11">TF10-34</strain>
    </source>
</reference>
<dbReference type="Proteomes" id="UP000196036">
    <property type="component" value="Unassembled WGS sequence"/>
</dbReference>
<evidence type="ECO:0000313" key="4">
    <source>
        <dbReference type="EMBL" id="KAB6146976.1"/>
    </source>
</evidence>
<evidence type="ECO:0000313" key="17">
    <source>
        <dbReference type="Proteomes" id="UP000474077"/>
    </source>
</evidence>
<evidence type="ECO:0000313" key="13">
    <source>
        <dbReference type="Proteomes" id="UP000327007"/>
    </source>
</evidence>
<evidence type="ECO:0000313" key="6">
    <source>
        <dbReference type="EMBL" id="MCA4704207.1"/>
    </source>
</evidence>
<reference evidence="6" key="8">
    <citation type="submission" date="2023-08" db="EMBL/GenBank/DDBJ databases">
        <title>Mucin Metabolism Genes Underlie the Key Renovations of Bacteroides xylanisolvens Genomes in Captive Great Apes.</title>
        <authorList>
            <person name="Nishida A.H."/>
        </authorList>
    </citation>
    <scope>NUCLEOTIDE SEQUENCE</scope>
    <source>
        <strain evidence="6">P13.H9</strain>
    </source>
</reference>
<keyword evidence="15" id="KW-1185">Reference proteome</keyword>
<organism evidence="7 10">
    <name type="scientific">Bacteroides xylanisolvens</name>
    <dbReference type="NCBI Taxonomy" id="371601"/>
    <lineage>
        <taxon>Bacteria</taxon>
        <taxon>Pseudomonadati</taxon>
        <taxon>Bacteroidota</taxon>
        <taxon>Bacteroidia</taxon>
        <taxon>Bacteroidales</taxon>
        <taxon>Bacteroidaceae</taxon>
        <taxon>Bacteroides</taxon>
    </lineage>
</organism>
<dbReference type="EMBL" id="WDES01000090">
    <property type="protein sequence ID" value="KAB6079410.1"/>
    <property type="molecule type" value="Genomic_DNA"/>
</dbReference>
<reference evidence="1" key="5">
    <citation type="journal article" date="2019" name="bioRxiv">
        <title>Acquired interbacterial defense systems protect against interspecies antagonism in the human gut microbiome.</title>
        <authorList>
            <person name="Ross B.D."/>
            <person name="Verster A.J."/>
            <person name="Radey M.C."/>
            <person name="Schmidtke D.T."/>
            <person name="Pope C.E."/>
            <person name="Hoffman L.R."/>
            <person name="Hajjar A.M."/>
            <person name="Peterson S.B."/>
            <person name="Borenstein E."/>
            <person name="Mougous J.D."/>
        </authorList>
    </citation>
    <scope>NUCLEOTIDE SEQUENCE</scope>
    <source>
        <strain evidence="1">H204</strain>
    </source>
</reference>
<evidence type="ECO:0000313" key="3">
    <source>
        <dbReference type="EMBL" id="KAB6079842.1"/>
    </source>
</evidence>
<evidence type="ECO:0000313" key="15">
    <source>
        <dbReference type="Proteomes" id="UP000435059"/>
    </source>
</evidence>
<evidence type="ECO:0000313" key="9">
    <source>
        <dbReference type="EMBL" id="RHL41425.1"/>
    </source>
</evidence>
<dbReference type="AlphaFoldDB" id="A0A1Y4V0S9"/>
<dbReference type="Proteomes" id="UP000474077">
    <property type="component" value="Unassembled WGS sequence"/>
</dbReference>
<dbReference type="Proteomes" id="UP000434604">
    <property type="component" value="Unassembled WGS sequence"/>
</dbReference>
<dbReference type="EMBL" id="VYQC01000001">
    <property type="protein sequence ID" value="KAA9050870.1"/>
    <property type="molecule type" value="Genomic_DNA"/>
</dbReference>
<protein>
    <submittedName>
        <fullName evidence="7">Uncharacterized protein</fullName>
    </submittedName>
</protein>
<dbReference type="EMBL" id="QSQU01000032">
    <property type="protein sequence ID" value="RGK58997.1"/>
    <property type="molecule type" value="Genomic_DNA"/>
</dbReference>
<dbReference type="Proteomes" id="UP001198461">
    <property type="component" value="Unassembled WGS sequence"/>
</dbReference>
<accession>A0A1Y4V0S9</accession>
<dbReference type="Proteomes" id="UP000471447">
    <property type="component" value="Unassembled WGS sequence"/>
</dbReference>
<name>A0A1Y4V0S9_9BACE</name>
<comment type="caution">
    <text evidence="7">The sequence shown here is derived from an EMBL/GenBank/DDBJ whole genome shotgun (WGS) entry which is preliminary data.</text>
</comment>
<dbReference type="EMBL" id="NFLW01000043">
    <property type="protein sequence ID" value="OUQ63691.1"/>
    <property type="molecule type" value="Genomic_DNA"/>
</dbReference>
<evidence type="ECO:0000313" key="1">
    <source>
        <dbReference type="EMBL" id="KAA9050870.1"/>
    </source>
</evidence>
<reference evidence="7" key="2">
    <citation type="journal article" date="2018" name="BMC Genomics">
        <title>Whole genome sequencing and function prediction of 133 gut anaerobes isolated from chicken caecum in pure cultures.</title>
        <authorList>
            <person name="Medvecky M."/>
            <person name="Cejkova D."/>
            <person name="Polansky O."/>
            <person name="Karasova D."/>
            <person name="Kubasova T."/>
            <person name="Cizek A."/>
            <person name="Rychlik I."/>
        </authorList>
    </citation>
    <scope>NUCLEOTIDE SEQUENCE</scope>
    <source>
        <strain evidence="7">An109</strain>
    </source>
</reference>
<evidence type="ECO:0000313" key="5">
    <source>
        <dbReference type="EMBL" id="KAB6425673.1"/>
    </source>
</evidence>
<gene>
    <name evidence="7" type="ORF">B5E52_18420</name>
    <name evidence="9" type="ORF">DW027_02805</name>
    <name evidence="8" type="ORF">DXD03_18475</name>
    <name evidence="1" type="ORF">F6S82_02765</name>
    <name evidence="4" type="ORF">GA398_13575</name>
    <name evidence="3" type="ORF">GA560_18585</name>
    <name evidence="2" type="ORF">GA574_28130</name>
    <name evidence="5" type="ORF">GAZ26_06970</name>
    <name evidence="6" type="ORF">LD004_11320</name>
</gene>